<dbReference type="PROSITE" id="PS50931">
    <property type="entry name" value="HTH_LYSR"/>
    <property type="match status" value="1"/>
</dbReference>
<gene>
    <name evidence="6" type="ORF">VTAP4600_B0327</name>
</gene>
<dbReference type="InterPro" id="IPR005119">
    <property type="entry name" value="LysR_subst-bd"/>
</dbReference>
<protein>
    <recommendedName>
        <fullName evidence="5">HTH lysR-type domain-containing protein</fullName>
    </recommendedName>
</protein>
<evidence type="ECO:0000313" key="7">
    <source>
        <dbReference type="Proteomes" id="UP000235828"/>
    </source>
</evidence>
<name>A0A2N8ZJ41_9VIBR</name>
<keyword evidence="4" id="KW-0804">Transcription</keyword>
<accession>A0A2N8ZJ41</accession>
<keyword evidence="7" id="KW-1185">Reference proteome</keyword>
<evidence type="ECO:0000259" key="5">
    <source>
        <dbReference type="PROSITE" id="PS50931"/>
    </source>
</evidence>
<reference evidence="6 7" key="1">
    <citation type="submission" date="2017-10" db="EMBL/GenBank/DDBJ databases">
        <authorList>
            <person name="Banno H."/>
            <person name="Chua N.-H."/>
        </authorList>
    </citation>
    <scope>NUCLEOTIDE SEQUENCE [LARGE SCALE GENOMIC DNA]</scope>
    <source>
        <strain evidence="6">Vibrio tapetis CECT4600</strain>
    </source>
</reference>
<dbReference type="InterPro" id="IPR036390">
    <property type="entry name" value="WH_DNA-bd_sf"/>
</dbReference>
<dbReference type="FunFam" id="1.10.10.10:FF:000001">
    <property type="entry name" value="LysR family transcriptional regulator"/>
    <property type="match status" value="1"/>
</dbReference>
<dbReference type="Gene3D" id="1.10.10.10">
    <property type="entry name" value="Winged helix-like DNA-binding domain superfamily/Winged helix DNA-binding domain"/>
    <property type="match status" value="1"/>
</dbReference>
<dbReference type="CDD" id="cd05466">
    <property type="entry name" value="PBP2_LTTR_substrate"/>
    <property type="match status" value="1"/>
</dbReference>
<evidence type="ECO:0000256" key="1">
    <source>
        <dbReference type="ARBA" id="ARBA00009437"/>
    </source>
</evidence>
<dbReference type="KEGG" id="vta:B0327"/>
<dbReference type="PANTHER" id="PTHR30126:SF91">
    <property type="entry name" value="LYSR FAMILY TRANSCRIPTIONAL REGULATOR"/>
    <property type="match status" value="1"/>
</dbReference>
<dbReference type="GO" id="GO:0000976">
    <property type="term" value="F:transcription cis-regulatory region binding"/>
    <property type="evidence" value="ECO:0007669"/>
    <property type="project" value="TreeGrafter"/>
</dbReference>
<dbReference type="Gene3D" id="3.40.190.290">
    <property type="match status" value="1"/>
</dbReference>
<dbReference type="SUPFAM" id="SSF53850">
    <property type="entry name" value="Periplasmic binding protein-like II"/>
    <property type="match status" value="1"/>
</dbReference>
<dbReference type="InterPro" id="IPR000847">
    <property type="entry name" value="LysR_HTH_N"/>
</dbReference>
<sequence>MKVSIYLYFGWAEGSKNQNMNWTLDQLEAFVMSVKQGSFSAAARKLGKAQSRVSTAIANLEADLGFDLFDRSARLPVLTPQGSDIYIEAQAVLSQCQRLESRAMTVSSGQELALTIALDEAVPIFFLEKVFAEIALNYPSLRVSIINGSQDDIAKWVDEKKADIGFLFHLSELADSLEFVSIGHFRQSLIVSKDHPLAQIPVPTFTDLNRYRQLVIRDRMGESQSNPISSLHWLADSYYSITSLVNVGIGWALVPEHVANDDWYADRLVQLSTKHIPNSLVVEMGLVKRCDSREGPVAEWMYQTMIRMFSEQ</sequence>
<evidence type="ECO:0000256" key="4">
    <source>
        <dbReference type="ARBA" id="ARBA00023163"/>
    </source>
</evidence>
<feature type="domain" description="HTH lysR-type" evidence="5">
    <location>
        <begin position="22"/>
        <end position="79"/>
    </location>
</feature>
<dbReference type="Pfam" id="PF03466">
    <property type="entry name" value="LysR_substrate"/>
    <property type="match status" value="1"/>
</dbReference>
<keyword evidence="3" id="KW-0238">DNA-binding</keyword>
<dbReference type="Proteomes" id="UP000235828">
    <property type="component" value="Chromosome B"/>
</dbReference>
<dbReference type="EMBL" id="LT960612">
    <property type="protein sequence ID" value="SON51938.1"/>
    <property type="molecule type" value="Genomic_DNA"/>
</dbReference>
<dbReference type="AlphaFoldDB" id="A0A2N8ZJ41"/>
<evidence type="ECO:0000313" key="6">
    <source>
        <dbReference type="EMBL" id="SON51938.1"/>
    </source>
</evidence>
<proteinExistence type="inferred from homology"/>
<organism evidence="6 7">
    <name type="scientific">Vibrio tapetis subsp. tapetis</name>
    <dbReference type="NCBI Taxonomy" id="1671868"/>
    <lineage>
        <taxon>Bacteria</taxon>
        <taxon>Pseudomonadati</taxon>
        <taxon>Pseudomonadota</taxon>
        <taxon>Gammaproteobacteria</taxon>
        <taxon>Vibrionales</taxon>
        <taxon>Vibrionaceae</taxon>
        <taxon>Vibrio</taxon>
    </lineage>
</organism>
<dbReference type="PANTHER" id="PTHR30126">
    <property type="entry name" value="HTH-TYPE TRANSCRIPTIONAL REGULATOR"/>
    <property type="match status" value="1"/>
</dbReference>
<dbReference type="SUPFAM" id="SSF46785">
    <property type="entry name" value="Winged helix' DNA-binding domain"/>
    <property type="match status" value="1"/>
</dbReference>
<evidence type="ECO:0000256" key="2">
    <source>
        <dbReference type="ARBA" id="ARBA00023015"/>
    </source>
</evidence>
<dbReference type="GO" id="GO:0003700">
    <property type="term" value="F:DNA-binding transcription factor activity"/>
    <property type="evidence" value="ECO:0007669"/>
    <property type="project" value="InterPro"/>
</dbReference>
<dbReference type="Pfam" id="PF00126">
    <property type="entry name" value="HTH_1"/>
    <property type="match status" value="1"/>
</dbReference>
<evidence type="ECO:0000256" key="3">
    <source>
        <dbReference type="ARBA" id="ARBA00023125"/>
    </source>
</evidence>
<comment type="similarity">
    <text evidence="1">Belongs to the LysR transcriptional regulatory family.</text>
</comment>
<dbReference type="InterPro" id="IPR036388">
    <property type="entry name" value="WH-like_DNA-bd_sf"/>
</dbReference>
<keyword evidence="2" id="KW-0805">Transcription regulation</keyword>
<dbReference type="PRINTS" id="PR00039">
    <property type="entry name" value="HTHLYSR"/>
</dbReference>